<gene>
    <name evidence="1" type="ORF">N7456_005420</name>
</gene>
<name>A0A9W9FYG1_9EURO</name>
<evidence type="ECO:0000313" key="1">
    <source>
        <dbReference type="EMBL" id="KAJ5108745.1"/>
    </source>
</evidence>
<dbReference type="OrthoDB" id="2123952at2759"/>
<comment type="caution">
    <text evidence="1">The sequence shown here is derived from an EMBL/GenBank/DDBJ whole genome shotgun (WGS) entry which is preliminary data.</text>
</comment>
<sequence length="59" mass="6438">MLKDPDENSEIQDVERLLREIRQALESIIGAMSAAGMFEGVGGMNQEIQIAYQSAVIGN</sequence>
<keyword evidence="2" id="KW-1185">Reference proteome</keyword>
<dbReference type="AlphaFoldDB" id="A0A9W9FYG1"/>
<dbReference type="EMBL" id="JAPQKH010000003">
    <property type="protein sequence ID" value="KAJ5108745.1"/>
    <property type="molecule type" value="Genomic_DNA"/>
</dbReference>
<accession>A0A9W9FYG1</accession>
<proteinExistence type="predicted"/>
<organism evidence="1 2">
    <name type="scientific">Penicillium angulare</name>
    <dbReference type="NCBI Taxonomy" id="116970"/>
    <lineage>
        <taxon>Eukaryota</taxon>
        <taxon>Fungi</taxon>
        <taxon>Dikarya</taxon>
        <taxon>Ascomycota</taxon>
        <taxon>Pezizomycotina</taxon>
        <taxon>Eurotiomycetes</taxon>
        <taxon>Eurotiomycetidae</taxon>
        <taxon>Eurotiales</taxon>
        <taxon>Aspergillaceae</taxon>
        <taxon>Penicillium</taxon>
    </lineage>
</organism>
<evidence type="ECO:0000313" key="2">
    <source>
        <dbReference type="Proteomes" id="UP001149165"/>
    </source>
</evidence>
<reference evidence="1" key="2">
    <citation type="journal article" date="2023" name="IMA Fungus">
        <title>Comparative genomic study of the Penicillium genus elucidates a diverse pangenome and 15 lateral gene transfer events.</title>
        <authorList>
            <person name="Petersen C."/>
            <person name="Sorensen T."/>
            <person name="Nielsen M.R."/>
            <person name="Sondergaard T.E."/>
            <person name="Sorensen J.L."/>
            <person name="Fitzpatrick D.A."/>
            <person name="Frisvad J.C."/>
            <person name="Nielsen K.L."/>
        </authorList>
    </citation>
    <scope>NUCLEOTIDE SEQUENCE</scope>
    <source>
        <strain evidence="1">IBT 30069</strain>
    </source>
</reference>
<reference evidence="1" key="1">
    <citation type="submission" date="2022-11" db="EMBL/GenBank/DDBJ databases">
        <authorList>
            <person name="Petersen C."/>
        </authorList>
    </citation>
    <scope>NUCLEOTIDE SEQUENCE</scope>
    <source>
        <strain evidence="1">IBT 30069</strain>
    </source>
</reference>
<protein>
    <submittedName>
        <fullName evidence="1">Uncharacterized protein</fullName>
    </submittedName>
</protein>
<dbReference type="Proteomes" id="UP001149165">
    <property type="component" value="Unassembled WGS sequence"/>
</dbReference>